<proteinExistence type="predicted"/>
<keyword evidence="2" id="KW-1185">Reference proteome</keyword>
<accession>A0ACD1AAS2</accession>
<evidence type="ECO:0000313" key="2">
    <source>
        <dbReference type="Proteomes" id="UP000594014"/>
    </source>
</evidence>
<dbReference type="EMBL" id="CP042469">
    <property type="protein sequence ID" value="QOX63315.1"/>
    <property type="molecule type" value="Genomic_DNA"/>
</dbReference>
<sequence>MNHLEQTAFWRGLAKFLRGGLVVSSCLVTIITFAAVITRALNINFLGYEEILIICAFWLYMMGTAYGSYENSHIKADVIVVMMPEGFYKALLALIRNTLSLILGFVFLLWALQLFQWTIVMGTKTPVWRIPVTISQSSLLFGLVIATFYNLVYLYDEAKAFVGKYITKTISKDPPADDIKGV</sequence>
<dbReference type="Proteomes" id="UP000594014">
    <property type="component" value="Chromosome"/>
</dbReference>
<gene>
    <name evidence="1" type="ORF">FRZ06_08115</name>
</gene>
<evidence type="ECO:0000313" key="1">
    <source>
        <dbReference type="EMBL" id="QOX63315.1"/>
    </source>
</evidence>
<name>A0ACD1AAS2_9FIRM</name>
<protein>
    <submittedName>
        <fullName evidence="1">TRAP transporter small permease</fullName>
    </submittedName>
</protein>
<reference evidence="1" key="1">
    <citation type="submission" date="2019-08" db="EMBL/GenBank/DDBJ databases">
        <title>Genome sequence of Clostridiales bacterium MT110.</title>
        <authorList>
            <person name="Cao J."/>
        </authorList>
    </citation>
    <scope>NUCLEOTIDE SEQUENCE</scope>
    <source>
        <strain evidence="1">MT110</strain>
    </source>
</reference>
<organism evidence="1 2">
    <name type="scientific">Anoxybacterium hadale</name>
    <dbReference type="NCBI Taxonomy" id="3408580"/>
    <lineage>
        <taxon>Bacteria</taxon>
        <taxon>Bacillati</taxon>
        <taxon>Bacillota</taxon>
        <taxon>Clostridia</taxon>
        <taxon>Peptostreptococcales</taxon>
        <taxon>Anaerovoracaceae</taxon>
        <taxon>Anoxybacterium</taxon>
    </lineage>
</organism>